<feature type="compositionally biased region" description="Low complexity" evidence="1">
    <location>
        <begin position="72"/>
        <end position="90"/>
    </location>
</feature>
<sequence length="223" mass="23879">MAVPAVSNPDVGEIKLVPGVEPAPPNFGVVSEQFLSDFSRSLKCSVKLEKESVPAQKSEKPDNPDKAGQATAAGSNSQPAANASSSDALSSSGSSIVRYEVKLGSAPRPISLVLYQNPDRQIAAVRLRTKFADKDKLTAPLLVVKKLLDKQSDDRKVLASFIDSAHQENANFGMADFENSNLVVKYTGWFDKKHDYAIVDFCKPPSADSTDLVAPSDSASPKK</sequence>
<feature type="compositionally biased region" description="Basic and acidic residues" evidence="1">
    <location>
        <begin position="50"/>
        <end position="65"/>
    </location>
</feature>
<evidence type="ECO:0000256" key="1">
    <source>
        <dbReference type="SAM" id="MobiDB-lite"/>
    </source>
</evidence>
<accession>A0A8J7PC41</accession>
<feature type="region of interest" description="Disordered" evidence="1">
    <location>
        <begin position="50"/>
        <end position="90"/>
    </location>
</feature>
<name>A0A8J7PC41_9BACT</name>
<reference evidence="2" key="1">
    <citation type="submission" date="2021-02" db="EMBL/GenBank/DDBJ databases">
        <title>Genome-Resolved Metagenomics of a Microbial Community Performing Photosynthetic Biological Nutrient Removal.</title>
        <authorList>
            <person name="Mcdaniel E.A."/>
        </authorList>
    </citation>
    <scope>NUCLEOTIDE SEQUENCE</scope>
    <source>
        <strain evidence="2">UWPOB_OBS1</strain>
    </source>
</reference>
<protein>
    <submittedName>
        <fullName evidence="2">Uncharacterized protein</fullName>
    </submittedName>
</protein>
<dbReference type="EMBL" id="JAFLCK010000028">
    <property type="protein sequence ID" value="MBN8661972.1"/>
    <property type="molecule type" value="Genomic_DNA"/>
</dbReference>
<gene>
    <name evidence="2" type="ORF">J0M35_16510</name>
</gene>
<dbReference type="Proteomes" id="UP000664277">
    <property type="component" value="Unassembled WGS sequence"/>
</dbReference>
<comment type="caution">
    <text evidence="2">The sequence shown here is derived from an EMBL/GenBank/DDBJ whole genome shotgun (WGS) entry which is preliminary data.</text>
</comment>
<proteinExistence type="predicted"/>
<evidence type="ECO:0000313" key="3">
    <source>
        <dbReference type="Proteomes" id="UP000664277"/>
    </source>
</evidence>
<dbReference type="AlphaFoldDB" id="A0A8J7PC41"/>
<organism evidence="2 3">
    <name type="scientific">Candidatus Obscuribacter phosphatis</name>
    <dbReference type="NCBI Taxonomy" id="1906157"/>
    <lineage>
        <taxon>Bacteria</taxon>
        <taxon>Bacillati</taxon>
        <taxon>Candidatus Melainabacteria</taxon>
        <taxon>Candidatus Obscuribacterales</taxon>
        <taxon>Candidatus Obscuribacteraceae</taxon>
        <taxon>Candidatus Obscuribacter</taxon>
    </lineage>
</organism>
<evidence type="ECO:0000313" key="2">
    <source>
        <dbReference type="EMBL" id="MBN8661972.1"/>
    </source>
</evidence>